<feature type="region of interest" description="Disordered" evidence="1">
    <location>
        <begin position="328"/>
        <end position="386"/>
    </location>
</feature>
<accession>A0ABR0XA96</accession>
<feature type="domain" description="DUF4283" evidence="2">
    <location>
        <begin position="110"/>
        <end position="179"/>
    </location>
</feature>
<organism evidence="4 5">
    <name type="scientific">Rehmannia glutinosa</name>
    <name type="common">Chinese foxglove</name>
    <dbReference type="NCBI Taxonomy" id="99300"/>
    <lineage>
        <taxon>Eukaryota</taxon>
        <taxon>Viridiplantae</taxon>
        <taxon>Streptophyta</taxon>
        <taxon>Embryophyta</taxon>
        <taxon>Tracheophyta</taxon>
        <taxon>Spermatophyta</taxon>
        <taxon>Magnoliopsida</taxon>
        <taxon>eudicotyledons</taxon>
        <taxon>Gunneridae</taxon>
        <taxon>Pentapetalae</taxon>
        <taxon>asterids</taxon>
        <taxon>lamiids</taxon>
        <taxon>Lamiales</taxon>
        <taxon>Orobanchaceae</taxon>
        <taxon>Rehmannieae</taxon>
        <taxon>Rehmannia</taxon>
    </lineage>
</organism>
<evidence type="ECO:0000313" key="4">
    <source>
        <dbReference type="EMBL" id="KAK6156052.1"/>
    </source>
</evidence>
<dbReference type="InterPro" id="IPR025558">
    <property type="entry name" value="DUF4283"/>
</dbReference>
<protein>
    <recommendedName>
        <fullName evidence="6">CCHC-type domain-containing protein</fullName>
    </recommendedName>
</protein>
<dbReference type="InterPro" id="IPR040256">
    <property type="entry name" value="At4g02000-like"/>
</dbReference>
<dbReference type="Proteomes" id="UP001318860">
    <property type="component" value="Unassembled WGS sequence"/>
</dbReference>
<gene>
    <name evidence="4" type="ORF">DH2020_010300</name>
</gene>
<reference evidence="4 5" key="1">
    <citation type="journal article" date="2021" name="Comput. Struct. Biotechnol. J.">
        <title>De novo genome assembly of the potent medicinal plant Rehmannia glutinosa using nanopore technology.</title>
        <authorList>
            <person name="Ma L."/>
            <person name="Dong C."/>
            <person name="Song C."/>
            <person name="Wang X."/>
            <person name="Zheng X."/>
            <person name="Niu Y."/>
            <person name="Chen S."/>
            <person name="Feng W."/>
        </authorList>
    </citation>
    <scope>NUCLEOTIDE SEQUENCE [LARGE SCALE GENOMIC DNA]</scope>
    <source>
        <strain evidence="4">DH-2019</strain>
    </source>
</reference>
<evidence type="ECO:0000259" key="3">
    <source>
        <dbReference type="Pfam" id="PF14392"/>
    </source>
</evidence>
<dbReference type="EMBL" id="JABTTQ020000005">
    <property type="protein sequence ID" value="KAK6156052.1"/>
    <property type="molecule type" value="Genomic_DNA"/>
</dbReference>
<evidence type="ECO:0000313" key="5">
    <source>
        <dbReference type="Proteomes" id="UP001318860"/>
    </source>
</evidence>
<sequence>MTRGGFSLVIWFSHLVALLLRTVKVDLNHCGGAGNMLKSTVLSLLLRLAGPLVVLSPAPSVVIRVYKQAAVMEEVVGKWRKLSITETEEEEIGIGDSLVEEGRKLIHRGLIGRLLTRRPYNKKQFMDTITRLWRVEGGFKITEIGLDTFFFIIEDPREVDRILNLEPWTFNRLLIILKEFEGLNVREVGELTHTRFWVQIHNLPDEGMYDKIGMVIGDGLGIALEVDADDKGRCLGHYMRVRVLMDITKPLRRGAPIRLGSNGNRVWVDFKYERIPDFCFACGIVGHGLTDCKLEGVNVGSTDTNNLPYGRWLKGELVVRSFQLSTTNGIKGSPATPSSSAFDTSSESSHTYRESKDTGRNSSPENLPPAGTYGVAQSSQVVSMKEPIRSPAGVALSPVRDTIRAAISRTSTNNYRSSPVAKEYSRRLCKRGCRVGAFHCPHL</sequence>
<proteinExistence type="predicted"/>
<dbReference type="Pfam" id="PF14111">
    <property type="entry name" value="DUF4283"/>
    <property type="match status" value="1"/>
</dbReference>
<feature type="compositionally biased region" description="Low complexity" evidence="1">
    <location>
        <begin position="333"/>
        <end position="349"/>
    </location>
</feature>
<dbReference type="PANTHER" id="PTHR31286:SF167">
    <property type="entry name" value="OS09G0268800 PROTEIN"/>
    <property type="match status" value="1"/>
</dbReference>
<feature type="compositionally biased region" description="Basic and acidic residues" evidence="1">
    <location>
        <begin position="350"/>
        <end position="359"/>
    </location>
</feature>
<evidence type="ECO:0000256" key="1">
    <source>
        <dbReference type="SAM" id="MobiDB-lite"/>
    </source>
</evidence>
<comment type="caution">
    <text evidence="4">The sequence shown here is derived from an EMBL/GenBank/DDBJ whole genome shotgun (WGS) entry which is preliminary data.</text>
</comment>
<evidence type="ECO:0000259" key="2">
    <source>
        <dbReference type="Pfam" id="PF14111"/>
    </source>
</evidence>
<feature type="domain" description="Zinc knuckle CX2CX4HX4C" evidence="3">
    <location>
        <begin position="245"/>
        <end position="293"/>
    </location>
</feature>
<keyword evidence="5" id="KW-1185">Reference proteome</keyword>
<dbReference type="InterPro" id="IPR025836">
    <property type="entry name" value="Zn_knuckle_CX2CX4HX4C"/>
</dbReference>
<dbReference type="Pfam" id="PF14392">
    <property type="entry name" value="zf-CCHC_4"/>
    <property type="match status" value="1"/>
</dbReference>
<evidence type="ECO:0008006" key="6">
    <source>
        <dbReference type="Google" id="ProtNLM"/>
    </source>
</evidence>
<name>A0ABR0XA96_REHGL</name>
<dbReference type="PANTHER" id="PTHR31286">
    <property type="entry name" value="GLYCINE-RICH CELL WALL STRUCTURAL PROTEIN 1.8-LIKE"/>
    <property type="match status" value="1"/>
</dbReference>